<evidence type="ECO:0000256" key="5">
    <source>
        <dbReference type="ARBA" id="ARBA00015611"/>
    </source>
</evidence>
<evidence type="ECO:0000256" key="1">
    <source>
        <dbReference type="ARBA" id="ARBA00000098"/>
    </source>
</evidence>
<dbReference type="InterPro" id="IPR014782">
    <property type="entry name" value="Peptidase_M1_dom"/>
</dbReference>
<keyword evidence="8" id="KW-0479">Metal-binding</keyword>
<organism evidence="17 18">
    <name type="scientific">Microlunatus sagamiharensis</name>
    <dbReference type="NCBI Taxonomy" id="546874"/>
    <lineage>
        <taxon>Bacteria</taxon>
        <taxon>Bacillati</taxon>
        <taxon>Actinomycetota</taxon>
        <taxon>Actinomycetes</taxon>
        <taxon>Propionibacteriales</taxon>
        <taxon>Propionibacteriaceae</taxon>
        <taxon>Microlunatus</taxon>
    </lineage>
</organism>
<feature type="domain" description="Peptidase M1 membrane alanine aminopeptidase" evidence="14">
    <location>
        <begin position="237"/>
        <end position="451"/>
    </location>
</feature>
<dbReference type="FunFam" id="1.10.390.10:FF:000006">
    <property type="entry name" value="Puromycin-sensitive aminopeptidase"/>
    <property type="match status" value="1"/>
</dbReference>
<comment type="cofactor">
    <cofactor evidence="2">
        <name>Zn(2+)</name>
        <dbReference type="ChEBI" id="CHEBI:29105"/>
    </cofactor>
</comment>
<dbReference type="RefSeq" id="WP_091073169.1">
    <property type="nucleotide sequence ID" value="NZ_LT629799.1"/>
</dbReference>
<dbReference type="Pfam" id="PF11838">
    <property type="entry name" value="ERAP1_C"/>
    <property type="match status" value="1"/>
</dbReference>
<evidence type="ECO:0000256" key="7">
    <source>
        <dbReference type="ARBA" id="ARBA00022670"/>
    </source>
</evidence>
<evidence type="ECO:0000256" key="6">
    <source>
        <dbReference type="ARBA" id="ARBA00022438"/>
    </source>
</evidence>
<evidence type="ECO:0000256" key="3">
    <source>
        <dbReference type="ARBA" id="ARBA00010136"/>
    </source>
</evidence>
<dbReference type="PANTHER" id="PTHR11533">
    <property type="entry name" value="PROTEASE M1 ZINC METALLOPROTEASE"/>
    <property type="match status" value="1"/>
</dbReference>
<dbReference type="Gene3D" id="1.10.390.10">
    <property type="entry name" value="Neutral Protease Domain 2"/>
    <property type="match status" value="1"/>
</dbReference>
<dbReference type="GO" id="GO:0070006">
    <property type="term" value="F:metalloaminopeptidase activity"/>
    <property type="evidence" value="ECO:0007669"/>
    <property type="project" value="TreeGrafter"/>
</dbReference>
<keyword evidence="18" id="KW-1185">Reference proteome</keyword>
<dbReference type="OrthoDB" id="3885507at2"/>
<evidence type="ECO:0000313" key="17">
    <source>
        <dbReference type="EMBL" id="SDU82725.1"/>
    </source>
</evidence>
<dbReference type="CDD" id="cd09602">
    <property type="entry name" value="M1_APN"/>
    <property type="match status" value="1"/>
</dbReference>
<proteinExistence type="inferred from homology"/>
<dbReference type="STRING" id="546874.SAMN04488544_0572"/>
<dbReference type="EMBL" id="LT629799">
    <property type="protein sequence ID" value="SDU82725.1"/>
    <property type="molecule type" value="Genomic_DNA"/>
</dbReference>
<comment type="catalytic activity">
    <reaction evidence="1">
        <text>Release of an N-terminal amino acid, Xaa-|-Yaa- from a peptide, amide or arylamide. Xaa is preferably Ala, but may be most amino acids including Pro (slow action). When a terminal hydrophobic residue is followed by a prolyl residue, the two may be released as an intact Xaa-Pro dipeptide.</text>
        <dbReference type="EC" id="3.4.11.2"/>
    </reaction>
</comment>
<keyword evidence="6 17" id="KW-0031">Aminopeptidase</keyword>
<evidence type="ECO:0000259" key="14">
    <source>
        <dbReference type="Pfam" id="PF01433"/>
    </source>
</evidence>
<dbReference type="Proteomes" id="UP000198825">
    <property type="component" value="Chromosome I"/>
</dbReference>
<dbReference type="PANTHER" id="PTHR11533:SF174">
    <property type="entry name" value="PUROMYCIN-SENSITIVE AMINOPEPTIDASE-RELATED"/>
    <property type="match status" value="1"/>
</dbReference>
<evidence type="ECO:0000256" key="2">
    <source>
        <dbReference type="ARBA" id="ARBA00001947"/>
    </source>
</evidence>
<evidence type="ECO:0000256" key="12">
    <source>
        <dbReference type="ARBA" id="ARBA00029811"/>
    </source>
</evidence>
<dbReference type="InterPro" id="IPR042097">
    <property type="entry name" value="Aminopeptidase_N-like_N_sf"/>
</dbReference>
<sequence>MFPDNLTRAEAQARSALIGTDTYAVHVDLSGREVEDATRLFTSTTTIRLTAREAGSLHVDLIADHVRSASLDGVALDPARFVDSRLPFDVTPGEHELVVDAVVRYSRSGDGLHRFVDPADGAVCLYTQFEPADARRVFACFEQPDLKARFSFSVLAPSSWTVVSGGAVVSQTPDADDADLTLTTFAETKPVSTYLTSLLAGDYAVVEGQLTSTAGPVAANIICRRSLVDSLDPEAILEVTQGGFDVFEASFGLAYPFGKYDQAFVPEYNAGAMENVGLVTFRDEYVFRSRVTQASRDYRREVILHELAHMWFGDLVTMRWWDDLWLKESFATWCSNFAAEAITGDPATSWATFSAGSKTGAIRADQLPSTHPISADIVDLEAVSTNFDQITYGKGASVLAQLVAFVGRDAFLSGARDYFAEHAYGNTSLADLLRALEPPSGRDLTAWSKAWLETAGVNTIALEVETDEAGTVTALDVVQTAPPEHDTLRPHRLAVGAYGLVDGRLTRTDRVELDVQGSRTPVPDLVGRPLPALLLPNDGDLTFAKVRLDERSRGAAVEHLPEVGDPLARAVVWASLWDSCRDAELPARDYVDVVLRTAAVETVPTQLRLVLAQAALAANSYTGLGERAEVQGRLEAGLFALLKAAGAGSDEQLAFTRSFAAAANPGWGSDVVAGWLEGRDVPEGLVVDRDLRWLLVGQLARLGRLDGAAIDAEQARDNSNTGAELAAGARAARPTPEAKAEAWRLACESDEVTNSVQSAICASFVQRGQDEVLAPYVERYLAMVEEASALGGVWQSKGAVLRTSAVRGLFPLPADREGFLARLDAWLGEVDLSASVSRIVRERRDDSLRSLRCQQAAGRP</sequence>
<keyword evidence="9" id="KW-0378">Hydrolase</keyword>
<dbReference type="Pfam" id="PF01433">
    <property type="entry name" value="Peptidase_M1"/>
    <property type="match status" value="1"/>
</dbReference>
<dbReference type="InterPro" id="IPR027268">
    <property type="entry name" value="Peptidase_M4/M1_CTD_sf"/>
</dbReference>
<dbReference type="InterPro" id="IPR050344">
    <property type="entry name" value="Peptidase_M1_aminopeptidases"/>
</dbReference>
<dbReference type="NCBIfam" id="TIGR02412">
    <property type="entry name" value="pepN_strep_liv"/>
    <property type="match status" value="1"/>
</dbReference>
<dbReference type="AlphaFoldDB" id="A0A1H2LPN7"/>
<dbReference type="GO" id="GO:0005615">
    <property type="term" value="C:extracellular space"/>
    <property type="evidence" value="ECO:0007669"/>
    <property type="project" value="TreeGrafter"/>
</dbReference>
<dbReference type="EC" id="3.4.11.2" evidence="4"/>
<dbReference type="GO" id="GO:0043171">
    <property type="term" value="P:peptide catabolic process"/>
    <property type="evidence" value="ECO:0007669"/>
    <property type="project" value="TreeGrafter"/>
</dbReference>
<evidence type="ECO:0000256" key="9">
    <source>
        <dbReference type="ARBA" id="ARBA00022801"/>
    </source>
</evidence>
<keyword evidence="10" id="KW-0862">Zinc</keyword>
<evidence type="ECO:0000256" key="10">
    <source>
        <dbReference type="ARBA" id="ARBA00022833"/>
    </source>
</evidence>
<comment type="similarity">
    <text evidence="3">Belongs to the peptidase M1 family.</text>
</comment>
<evidence type="ECO:0000259" key="15">
    <source>
        <dbReference type="Pfam" id="PF11838"/>
    </source>
</evidence>
<protein>
    <recommendedName>
        <fullName evidence="5">Aminopeptidase N</fullName>
        <ecNumber evidence="4">3.4.11.2</ecNumber>
    </recommendedName>
    <alternativeName>
        <fullName evidence="12">Alanine aminopeptidase</fullName>
    </alternativeName>
    <alternativeName>
        <fullName evidence="13">Lysyl aminopeptidase</fullName>
    </alternativeName>
</protein>
<evidence type="ECO:0000256" key="4">
    <source>
        <dbReference type="ARBA" id="ARBA00012564"/>
    </source>
</evidence>
<evidence type="ECO:0000256" key="8">
    <source>
        <dbReference type="ARBA" id="ARBA00022723"/>
    </source>
</evidence>
<name>A0A1H2LPN7_9ACTN</name>
<reference evidence="18" key="1">
    <citation type="submission" date="2016-10" db="EMBL/GenBank/DDBJ databases">
        <authorList>
            <person name="Varghese N."/>
            <person name="Submissions S."/>
        </authorList>
    </citation>
    <scope>NUCLEOTIDE SEQUENCE [LARGE SCALE GENOMIC DNA]</scope>
    <source>
        <strain evidence="18">DSM 21743</strain>
    </source>
</reference>
<feature type="domain" description="Aminopeptidase N-like N-terminal" evidence="16">
    <location>
        <begin position="111"/>
        <end position="195"/>
    </location>
</feature>
<dbReference type="SUPFAM" id="SSF63737">
    <property type="entry name" value="Leukotriene A4 hydrolase N-terminal domain"/>
    <property type="match status" value="1"/>
</dbReference>
<dbReference type="GO" id="GO:0008270">
    <property type="term" value="F:zinc ion binding"/>
    <property type="evidence" value="ECO:0007669"/>
    <property type="project" value="InterPro"/>
</dbReference>
<dbReference type="SUPFAM" id="SSF55486">
    <property type="entry name" value="Metalloproteases ('zincins'), catalytic domain"/>
    <property type="match status" value="1"/>
</dbReference>
<feature type="domain" description="ERAP1-like C-terminal" evidence="15">
    <location>
        <begin position="534"/>
        <end position="846"/>
    </location>
</feature>
<accession>A0A1H2LPN7</accession>
<evidence type="ECO:0000313" key="18">
    <source>
        <dbReference type="Proteomes" id="UP000198825"/>
    </source>
</evidence>
<evidence type="ECO:0000256" key="11">
    <source>
        <dbReference type="ARBA" id="ARBA00023049"/>
    </source>
</evidence>
<dbReference type="GO" id="GO:0005737">
    <property type="term" value="C:cytoplasm"/>
    <property type="evidence" value="ECO:0007669"/>
    <property type="project" value="TreeGrafter"/>
</dbReference>
<dbReference type="Gene3D" id="2.60.40.1730">
    <property type="entry name" value="tricorn interacting facor f3 domain"/>
    <property type="match status" value="1"/>
</dbReference>
<gene>
    <name evidence="17" type="ORF">SAMN04488544_0572</name>
</gene>
<dbReference type="GO" id="GO:0006508">
    <property type="term" value="P:proteolysis"/>
    <property type="evidence" value="ECO:0007669"/>
    <property type="project" value="UniProtKB-KW"/>
</dbReference>
<dbReference type="Pfam" id="PF17900">
    <property type="entry name" value="Peptidase_M1_N"/>
    <property type="match status" value="1"/>
</dbReference>
<keyword evidence="7" id="KW-0645">Protease</keyword>
<keyword evidence="11" id="KW-0482">Metalloprotease</keyword>
<dbReference type="InterPro" id="IPR045357">
    <property type="entry name" value="Aminopeptidase_N-like_N"/>
</dbReference>
<dbReference type="InterPro" id="IPR024571">
    <property type="entry name" value="ERAP1-like_C_dom"/>
</dbReference>
<evidence type="ECO:0000256" key="13">
    <source>
        <dbReference type="ARBA" id="ARBA00031533"/>
    </source>
</evidence>
<dbReference type="GO" id="GO:0042277">
    <property type="term" value="F:peptide binding"/>
    <property type="evidence" value="ECO:0007669"/>
    <property type="project" value="TreeGrafter"/>
</dbReference>
<dbReference type="GO" id="GO:0016285">
    <property type="term" value="F:alanyl aminopeptidase activity"/>
    <property type="evidence" value="ECO:0007669"/>
    <property type="project" value="UniProtKB-EC"/>
</dbReference>
<dbReference type="InterPro" id="IPR001930">
    <property type="entry name" value="Peptidase_M1"/>
</dbReference>
<dbReference type="PRINTS" id="PR00756">
    <property type="entry name" value="ALADIPTASE"/>
</dbReference>
<evidence type="ECO:0000259" key="16">
    <source>
        <dbReference type="Pfam" id="PF17900"/>
    </source>
</evidence>
<dbReference type="InterPro" id="IPR012778">
    <property type="entry name" value="Pept_M1_aminopeptidase"/>
</dbReference>
<dbReference type="GO" id="GO:0016020">
    <property type="term" value="C:membrane"/>
    <property type="evidence" value="ECO:0007669"/>
    <property type="project" value="TreeGrafter"/>
</dbReference>